<dbReference type="InterPro" id="IPR001940">
    <property type="entry name" value="Peptidase_S1C"/>
</dbReference>
<dbReference type="Pfam" id="PF17820">
    <property type="entry name" value="PDZ_6"/>
    <property type="match status" value="1"/>
</dbReference>
<evidence type="ECO:0000313" key="19">
    <source>
        <dbReference type="Proteomes" id="UP000198816"/>
    </source>
</evidence>
<dbReference type="InterPro" id="IPR009003">
    <property type="entry name" value="Peptidase_S1_PA"/>
</dbReference>
<keyword evidence="11" id="KW-0378">Hydrolase</keyword>
<evidence type="ECO:0000256" key="5">
    <source>
        <dbReference type="ARBA" id="ARBA00013035"/>
    </source>
</evidence>
<dbReference type="SMART" id="SM00228">
    <property type="entry name" value="PDZ"/>
    <property type="match status" value="2"/>
</dbReference>
<feature type="binding site" evidence="16">
    <location>
        <begin position="247"/>
        <end position="249"/>
    </location>
    <ligand>
        <name>substrate</name>
    </ligand>
</feature>
<dbReference type="PRINTS" id="PR00834">
    <property type="entry name" value="PROTEASES2C"/>
</dbReference>
<keyword evidence="7 18" id="KW-0645">Protease</keyword>
<comment type="function">
    <text evidence="2">Might be efficient in the degradation of transiently denatured and unfolded proteins which accumulate in the periplasm following stress conditions.</text>
</comment>
<dbReference type="PANTHER" id="PTHR22939">
    <property type="entry name" value="SERINE PROTEASE FAMILY S1C HTRA-RELATED"/>
    <property type="match status" value="1"/>
</dbReference>
<feature type="domain" description="PDZ" evidence="17">
    <location>
        <begin position="305"/>
        <end position="384"/>
    </location>
</feature>
<evidence type="ECO:0000256" key="10">
    <source>
        <dbReference type="ARBA" id="ARBA00022764"/>
    </source>
</evidence>
<dbReference type="PROSITE" id="PS50106">
    <property type="entry name" value="PDZ"/>
    <property type="match status" value="2"/>
</dbReference>
<feature type="domain" description="PDZ" evidence="17">
    <location>
        <begin position="401"/>
        <end position="488"/>
    </location>
</feature>
<evidence type="ECO:0000256" key="1">
    <source>
        <dbReference type="ARBA" id="ARBA00001772"/>
    </source>
</evidence>
<comment type="subcellular location">
    <subcellularLocation>
        <location evidence="3">Periplasm</location>
    </subcellularLocation>
</comment>
<name>A0A1H2YKZ7_THIRO</name>
<feature type="active site" description="Charge relay system" evidence="15">
    <location>
        <position position="175"/>
    </location>
</feature>
<dbReference type="GO" id="GO:0042597">
    <property type="term" value="C:periplasmic space"/>
    <property type="evidence" value="ECO:0007669"/>
    <property type="project" value="UniProtKB-SubCell"/>
</dbReference>
<dbReference type="GO" id="GO:0004252">
    <property type="term" value="F:serine-type endopeptidase activity"/>
    <property type="evidence" value="ECO:0007669"/>
    <property type="project" value="InterPro"/>
</dbReference>
<dbReference type="Gene3D" id="2.30.42.10">
    <property type="match status" value="2"/>
</dbReference>
<evidence type="ECO:0000256" key="11">
    <source>
        <dbReference type="ARBA" id="ARBA00022801"/>
    </source>
</evidence>
<dbReference type="STRING" id="1058.SAMN05421783_11362"/>
<dbReference type="CDD" id="cd10839">
    <property type="entry name" value="cpPDZ1_DegP-like"/>
    <property type="match status" value="1"/>
</dbReference>
<evidence type="ECO:0000256" key="3">
    <source>
        <dbReference type="ARBA" id="ARBA00004418"/>
    </source>
</evidence>
<reference evidence="19" key="1">
    <citation type="submission" date="2016-10" db="EMBL/GenBank/DDBJ databases">
        <authorList>
            <person name="Varghese N."/>
            <person name="Submissions S."/>
        </authorList>
    </citation>
    <scope>NUCLEOTIDE SEQUENCE [LARGE SCALE GENOMIC DNA]</scope>
    <source>
        <strain evidence="19">DSM 217</strain>
    </source>
</reference>
<comment type="catalytic activity">
    <reaction evidence="1">
        <text>Acts on substrates that are at least partially unfolded. The cleavage site P1 residue is normally between a pair of hydrophobic residues, such as Val-|-Val.</text>
        <dbReference type="EC" id="3.4.21.107"/>
    </reaction>
</comment>
<evidence type="ECO:0000256" key="9">
    <source>
        <dbReference type="ARBA" id="ARBA00022737"/>
    </source>
</evidence>
<dbReference type="Pfam" id="PF13180">
    <property type="entry name" value="PDZ_2"/>
    <property type="match status" value="1"/>
</dbReference>
<keyword evidence="19" id="KW-1185">Reference proteome</keyword>
<evidence type="ECO:0000256" key="2">
    <source>
        <dbReference type="ARBA" id="ARBA00002610"/>
    </source>
</evidence>
<feature type="binding site" evidence="16">
    <location>
        <position position="175"/>
    </location>
    <ligand>
        <name>substrate</name>
    </ligand>
</feature>
<evidence type="ECO:0000256" key="6">
    <source>
        <dbReference type="ARBA" id="ARBA00013958"/>
    </source>
</evidence>
<evidence type="ECO:0000256" key="16">
    <source>
        <dbReference type="PIRSR" id="PIRSR611782-2"/>
    </source>
</evidence>
<evidence type="ECO:0000256" key="7">
    <source>
        <dbReference type="ARBA" id="ARBA00022670"/>
    </source>
</evidence>
<evidence type="ECO:0000256" key="13">
    <source>
        <dbReference type="ARBA" id="ARBA00023016"/>
    </source>
</evidence>
<dbReference type="NCBIfam" id="TIGR02037">
    <property type="entry name" value="degP_htrA_DO"/>
    <property type="match status" value="1"/>
</dbReference>
<keyword evidence="9" id="KW-0677">Repeat</keyword>
<keyword evidence="10" id="KW-0574">Periplasm</keyword>
<feature type="active site" description="Charge relay system" evidence="15">
    <location>
        <position position="249"/>
    </location>
</feature>
<evidence type="ECO:0000256" key="8">
    <source>
        <dbReference type="ARBA" id="ARBA00022729"/>
    </source>
</evidence>
<keyword evidence="13" id="KW-0346">Stress response</keyword>
<dbReference type="GO" id="GO:0006508">
    <property type="term" value="P:proteolysis"/>
    <property type="evidence" value="ECO:0007669"/>
    <property type="project" value="UniProtKB-KW"/>
</dbReference>
<dbReference type="Pfam" id="PF13365">
    <property type="entry name" value="Trypsin_2"/>
    <property type="match status" value="1"/>
</dbReference>
<sequence length="512" mass="52991">MSNRRITTPTRSIAAPVSLPLRHPALVSATLALALASGALYWNGRGAVAADQPIPVDARVASAALPSFADVAERVTPAVVNVSVKSESLQPMALQGHPALPPDAEVPESFRRFFEQRGRAMPRQATGQGSGFVVDSDGHIVTNHHVIEGAGEVTVVLNDGTGHVARVVGVDPKTDLAVLKIDIDRPLVAVELGDSSKARVGDWVLAVGNPFGLGGSVNAGIISARGRDINSGPYDDYLQIDAPINRGNSGGPLFDIEGRVIGVNTAIFSPSGGNVGIGFAIPAETVERVVADLRENGRVERGWLGVQIQQVTEELAAGLGLEEVTGVLVADLVPGSPAAAADLRTGDVILSASGQPLTSAKDLSKLIAATKAGTAMTLSVVRDGTTRDLTLTIGRMPDEDQVAAAPSEDADAPSRPRLGLYLSPLTPELRAERGLDADAAGVFVAQVEPDSPADRAGVEAGSLISMVGKASVSTPEQVVTAVRAAAEEKRESLILRVEKDGLPLFIAVPFAS</sequence>
<organism evidence="18 19">
    <name type="scientific">Thiocapsa roseopersicina</name>
    <dbReference type="NCBI Taxonomy" id="1058"/>
    <lineage>
        <taxon>Bacteria</taxon>
        <taxon>Pseudomonadati</taxon>
        <taxon>Pseudomonadota</taxon>
        <taxon>Gammaproteobacteria</taxon>
        <taxon>Chromatiales</taxon>
        <taxon>Chromatiaceae</taxon>
        <taxon>Thiocapsa</taxon>
    </lineage>
</organism>
<dbReference type="InterPro" id="IPR001478">
    <property type="entry name" value="PDZ"/>
</dbReference>
<dbReference type="AlphaFoldDB" id="A0A1H2YKZ7"/>
<gene>
    <name evidence="18" type="ORF">SAMN05421783_11362</name>
</gene>
<evidence type="ECO:0000256" key="4">
    <source>
        <dbReference type="ARBA" id="ARBA00010541"/>
    </source>
</evidence>
<dbReference type="FunFam" id="2.40.10.120:FF:000007">
    <property type="entry name" value="Periplasmic serine endoprotease DegP-like"/>
    <property type="match status" value="1"/>
</dbReference>
<dbReference type="EMBL" id="FNNZ01000013">
    <property type="protein sequence ID" value="SDX05750.1"/>
    <property type="molecule type" value="Genomic_DNA"/>
</dbReference>
<keyword evidence="12" id="KW-0720">Serine protease</keyword>
<dbReference type="Gene3D" id="2.40.10.120">
    <property type="match status" value="1"/>
</dbReference>
<accession>A0A1H2YKZ7</accession>
<proteinExistence type="inferred from homology"/>
<keyword evidence="8" id="KW-0732">Signal</keyword>
<feature type="active site" description="Charge relay system" evidence="15">
    <location>
        <position position="145"/>
    </location>
</feature>
<comment type="similarity">
    <text evidence="4">Belongs to the peptidase S1C family.</text>
</comment>
<dbReference type="EC" id="3.4.21.107" evidence="5"/>
<dbReference type="PANTHER" id="PTHR22939:SF130">
    <property type="entry name" value="PERIPLASMIC SERINE ENDOPROTEASE DEGP-LIKE-RELATED"/>
    <property type="match status" value="1"/>
</dbReference>
<dbReference type="Proteomes" id="UP000198816">
    <property type="component" value="Unassembled WGS sequence"/>
</dbReference>
<dbReference type="InterPro" id="IPR036034">
    <property type="entry name" value="PDZ_sf"/>
</dbReference>
<evidence type="ECO:0000256" key="12">
    <source>
        <dbReference type="ARBA" id="ARBA00022825"/>
    </source>
</evidence>
<protein>
    <recommendedName>
        <fullName evidence="6">Probable periplasmic serine endoprotease DegP-like</fullName>
        <ecNumber evidence="5">3.4.21.107</ecNumber>
    </recommendedName>
    <alternativeName>
        <fullName evidence="14">Protease Do</fullName>
    </alternativeName>
</protein>
<evidence type="ECO:0000256" key="15">
    <source>
        <dbReference type="PIRSR" id="PIRSR611782-1"/>
    </source>
</evidence>
<dbReference type="OrthoDB" id="9758917at2"/>
<feature type="binding site" evidence="16">
    <location>
        <position position="145"/>
    </location>
    <ligand>
        <name>substrate</name>
    </ligand>
</feature>
<dbReference type="SUPFAM" id="SSF50156">
    <property type="entry name" value="PDZ domain-like"/>
    <property type="match status" value="2"/>
</dbReference>
<dbReference type="InterPro" id="IPR041489">
    <property type="entry name" value="PDZ_6"/>
</dbReference>
<evidence type="ECO:0000256" key="14">
    <source>
        <dbReference type="ARBA" id="ARBA00032850"/>
    </source>
</evidence>
<evidence type="ECO:0000313" key="18">
    <source>
        <dbReference type="EMBL" id="SDX05750.1"/>
    </source>
</evidence>
<dbReference type="SUPFAM" id="SSF50494">
    <property type="entry name" value="Trypsin-like serine proteases"/>
    <property type="match status" value="1"/>
</dbReference>
<evidence type="ECO:0000259" key="17">
    <source>
        <dbReference type="PROSITE" id="PS50106"/>
    </source>
</evidence>
<dbReference type="InterPro" id="IPR011782">
    <property type="entry name" value="Pept_S1C_Do"/>
</dbReference>